<gene>
    <name evidence="1" type="ORF">NFC73_19800</name>
</gene>
<dbReference type="Proteomes" id="UP001524318">
    <property type="component" value="Unassembled WGS sequence"/>
</dbReference>
<dbReference type="EMBL" id="JANCLV010000022">
    <property type="protein sequence ID" value="MCP9001952.1"/>
    <property type="molecule type" value="Genomic_DNA"/>
</dbReference>
<sequence length="58" mass="6252">MSLLYDDAGLAAVVLTRIAAEESEGPSEMTGRMSDYIADLVERNGHTEFFKLNGTNGS</sequence>
<name>A0ABT1LU04_9MICC</name>
<evidence type="ECO:0000313" key="2">
    <source>
        <dbReference type="Proteomes" id="UP001524318"/>
    </source>
</evidence>
<accession>A0ABT1LU04</accession>
<reference evidence="1 2" key="1">
    <citation type="submission" date="2022-06" db="EMBL/GenBank/DDBJ databases">
        <title>Pseudarthrobacter sp. strain RMG13 Genome sequencing and assembly.</title>
        <authorList>
            <person name="Kim I."/>
        </authorList>
    </citation>
    <scope>NUCLEOTIDE SEQUENCE [LARGE SCALE GENOMIC DNA]</scope>
    <source>
        <strain evidence="1 2">RMG13</strain>
    </source>
</reference>
<evidence type="ECO:0000313" key="1">
    <source>
        <dbReference type="EMBL" id="MCP9001952.1"/>
    </source>
</evidence>
<proteinExistence type="predicted"/>
<dbReference type="RefSeq" id="WP_254753043.1">
    <property type="nucleotide sequence ID" value="NZ_JANCLV010000022.1"/>
</dbReference>
<comment type="caution">
    <text evidence="1">The sequence shown here is derived from an EMBL/GenBank/DDBJ whole genome shotgun (WGS) entry which is preliminary data.</text>
</comment>
<keyword evidence="2" id="KW-1185">Reference proteome</keyword>
<protein>
    <submittedName>
        <fullName evidence="1">Uncharacterized protein</fullName>
    </submittedName>
</protein>
<organism evidence="1 2">
    <name type="scientific">Pseudarthrobacter humi</name>
    <dbReference type="NCBI Taxonomy" id="2952523"/>
    <lineage>
        <taxon>Bacteria</taxon>
        <taxon>Bacillati</taxon>
        <taxon>Actinomycetota</taxon>
        <taxon>Actinomycetes</taxon>
        <taxon>Micrococcales</taxon>
        <taxon>Micrococcaceae</taxon>
        <taxon>Pseudarthrobacter</taxon>
    </lineage>
</organism>